<keyword evidence="2" id="KW-1185">Reference proteome</keyword>
<sequence length="55" mass="6010">MYLNSNKISVASVSLIPSGKRDSCAAVHLGSFRLNNNISTLGESLITLSIRQRLY</sequence>
<comment type="caution">
    <text evidence="1">The sequence shown here is derived from an EMBL/GenBank/DDBJ whole genome shotgun (WGS) entry which is preliminary data.</text>
</comment>
<dbReference type="AlphaFoldDB" id="A0A176S7A9"/>
<reference evidence="1 2" key="1">
    <citation type="submission" date="2016-05" db="EMBL/GenBank/DDBJ databases">
        <title>Single-cell genome of chain-forming Candidatus Thiomargarita nelsonii and comparison to other large sulfur-oxidizing bacteria.</title>
        <authorList>
            <person name="Winkel M."/>
            <person name="Salman V."/>
            <person name="Woyke T."/>
            <person name="Schulz-Vogt H."/>
            <person name="Richter M."/>
            <person name="Flood B."/>
            <person name="Bailey J."/>
            <person name="Amann R."/>
            <person name="Mussmann M."/>
        </authorList>
    </citation>
    <scope>NUCLEOTIDE SEQUENCE [LARGE SCALE GENOMIC DNA]</scope>
    <source>
        <strain evidence="1 2">THI036</strain>
    </source>
</reference>
<dbReference type="Proteomes" id="UP000076962">
    <property type="component" value="Unassembled WGS sequence"/>
</dbReference>
<dbReference type="EMBL" id="LUTY01000163">
    <property type="protein sequence ID" value="OAD23788.1"/>
    <property type="molecule type" value="Genomic_DNA"/>
</dbReference>
<organism evidence="1 2">
    <name type="scientific">Candidatus Thiomargarita nelsonii</name>
    <dbReference type="NCBI Taxonomy" id="1003181"/>
    <lineage>
        <taxon>Bacteria</taxon>
        <taxon>Pseudomonadati</taxon>
        <taxon>Pseudomonadota</taxon>
        <taxon>Gammaproteobacteria</taxon>
        <taxon>Thiotrichales</taxon>
        <taxon>Thiotrichaceae</taxon>
        <taxon>Thiomargarita</taxon>
    </lineage>
</organism>
<evidence type="ECO:0000313" key="2">
    <source>
        <dbReference type="Proteomes" id="UP000076962"/>
    </source>
</evidence>
<gene>
    <name evidence="1" type="ORF">THIOM_000367</name>
</gene>
<proteinExistence type="predicted"/>
<protein>
    <submittedName>
        <fullName evidence="1">Uncharacterized protein</fullName>
    </submittedName>
</protein>
<accession>A0A176S7A9</accession>
<evidence type="ECO:0000313" key="1">
    <source>
        <dbReference type="EMBL" id="OAD23788.1"/>
    </source>
</evidence>
<name>A0A176S7A9_9GAMM</name>